<dbReference type="InterPro" id="IPR013216">
    <property type="entry name" value="Methyltransf_11"/>
</dbReference>
<dbReference type="PANTHER" id="PTHR44068:SF1">
    <property type="entry name" value="HYPOTHETICAL LOC100005854"/>
    <property type="match status" value="1"/>
</dbReference>
<gene>
    <name evidence="7" type="ORF">GPUH_LOCUS6927</name>
</gene>
<dbReference type="EMBL" id="UYRT01017099">
    <property type="protein sequence ID" value="VDK56597.1"/>
    <property type="molecule type" value="Genomic_DNA"/>
</dbReference>
<dbReference type="GO" id="GO:0032259">
    <property type="term" value="P:methylation"/>
    <property type="evidence" value="ECO:0007669"/>
    <property type="project" value="UniProtKB-KW"/>
</dbReference>
<dbReference type="Proteomes" id="UP000271098">
    <property type="component" value="Unassembled WGS sequence"/>
</dbReference>
<proteinExistence type="inferred from homology"/>
<evidence type="ECO:0000313" key="7">
    <source>
        <dbReference type="EMBL" id="VDK56597.1"/>
    </source>
</evidence>
<reference evidence="9" key="1">
    <citation type="submission" date="2016-06" db="UniProtKB">
        <authorList>
            <consortium name="WormBaseParasite"/>
        </authorList>
    </citation>
    <scope>IDENTIFICATION</scope>
</reference>
<name>A0A183DDY7_9BILA</name>
<evidence type="ECO:0000313" key="8">
    <source>
        <dbReference type="Proteomes" id="UP000271098"/>
    </source>
</evidence>
<dbReference type="AlphaFoldDB" id="A0A183DDY7"/>
<evidence type="ECO:0000256" key="1">
    <source>
        <dbReference type="ARBA" id="ARBA00022603"/>
    </source>
</evidence>
<dbReference type="OrthoDB" id="8300214at2759"/>
<dbReference type="Gene3D" id="3.40.50.150">
    <property type="entry name" value="Vaccinia Virus protein VP39"/>
    <property type="match status" value="1"/>
</dbReference>
<protein>
    <submittedName>
        <fullName evidence="9">SAM_MT_ERG6_SMT domain-containing protein</fullName>
    </submittedName>
</protein>
<comment type="similarity">
    <text evidence="4 5">Belongs to the class I-like SAM-binding methyltransferase superfamily. Erg6/SMT family.</text>
</comment>
<keyword evidence="3 5" id="KW-0949">S-adenosyl-L-methionine</keyword>
<evidence type="ECO:0000256" key="3">
    <source>
        <dbReference type="ARBA" id="ARBA00022691"/>
    </source>
</evidence>
<dbReference type="GO" id="GO:0016126">
    <property type="term" value="P:sterol biosynthetic process"/>
    <property type="evidence" value="ECO:0007669"/>
    <property type="project" value="TreeGrafter"/>
</dbReference>
<evidence type="ECO:0000256" key="4">
    <source>
        <dbReference type="ARBA" id="ARBA00038188"/>
    </source>
</evidence>
<dbReference type="SUPFAM" id="SSF53335">
    <property type="entry name" value="S-adenosyl-L-methionine-dependent methyltransferases"/>
    <property type="match status" value="1"/>
</dbReference>
<organism evidence="9">
    <name type="scientific">Gongylonema pulchrum</name>
    <dbReference type="NCBI Taxonomy" id="637853"/>
    <lineage>
        <taxon>Eukaryota</taxon>
        <taxon>Metazoa</taxon>
        <taxon>Ecdysozoa</taxon>
        <taxon>Nematoda</taxon>
        <taxon>Chromadorea</taxon>
        <taxon>Rhabditida</taxon>
        <taxon>Spirurina</taxon>
        <taxon>Spiruromorpha</taxon>
        <taxon>Spiruroidea</taxon>
        <taxon>Gongylonematidae</taxon>
        <taxon>Gongylonema</taxon>
    </lineage>
</organism>
<dbReference type="PANTHER" id="PTHR44068">
    <property type="entry name" value="ZGC:194242"/>
    <property type="match status" value="1"/>
</dbReference>
<reference evidence="7 8" key="2">
    <citation type="submission" date="2018-11" db="EMBL/GenBank/DDBJ databases">
        <authorList>
            <consortium name="Pathogen Informatics"/>
        </authorList>
    </citation>
    <scope>NUCLEOTIDE SEQUENCE [LARGE SCALE GENOMIC DNA]</scope>
</reference>
<dbReference type="InterPro" id="IPR050447">
    <property type="entry name" value="Erg6_SMT_methyltransf"/>
</dbReference>
<keyword evidence="2 5" id="KW-0808">Transferase</keyword>
<evidence type="ECO:0000313" key="9">
    <source>
        <dbReference type="WBParaSite" id="GPUH_0000693701-mRNA-1"/>
    </source>
</evidence>
<dbReference type="Pfam" id="PF08241">
    <property type="entry name" value="Methyltransf_11"/>
    <property type="match status" value="1"/>
</dbReference>
<sequence length="122" mass="13619">MQDLAATGAEFTGVTIAGQEVAIGNKRFQNNGLKNCRIVLGNCCCLPFLDNTYDCAYAVYALKYLEDLRPALQEVNRILHPGGLFLVYDLLKTDKYDVDSIEHRTVVENLEYGCGMPSLHTR</sequence>
<dbReference type="WBParaSite" id="GPUH_0000693701-mRNA-1">
    <property type="protein sequence ID" value="GPUH_0000693701-mRNA-1"/>
    <property type="gene ID" value="GPUH_0000693701"/>
</dbReference>
<evidence type="ECO:0000256" key="5">
    <source>
        <dbReference type="PROSITE-ProRule" id="PRU01022"/>
    </source>
</evidence>
<evidence type="ECO:0000256" key="2">
    <source>
        <dbReference type="ARBA" id="ARBA00022679"/>
    </source>
</evidence>
<accession>A0A183DDY7</accession>
<feature type="domain" description="SAM-dependent methyltransferase Erg6/SMT-type" evidence="6">
    <location>
        <begin position="1"/>
        <end position="122"/>
    </location>
</feature>
<dbReference type="GO" id="GO:0005783">
    <property type="term" value="C:endoplasmic reticulum"/>
    <property type="evidence" value="ECO:0007669"/>
    <property type="project" value="TreeGrafter"/>
</dbReference>
<keyword evidence="8" id="KW-1185">Reference proteome</keyword>
<keyword evidence="1 5" id="KW-0489">Methyltransferase</keyword>
<dbReference type="InterPro" id="IPR029063">
    <property type="entry name" value="SAM-dependent_MTases_sf"/>
</dbReference>
<dbReference type="GO" id="GO:0003838">
    <property type="term" value="F:sterol 24-C-methyltransferase activity"/>
    <property type="evidence" value="ECO:0007669"/>
    <property type="project" value="TreeGrafter"/>
</dbReference>
<dbReference type="InterPro" id="IPR030384">
    <property type="entry name" value="MeTrfase_SMT"/>
</dbReference>
<dbReference type="PROSITE" id="PS51685">
    <property type="entry name" value="SAM_MT_ERG6_SMT"/>
    <property type="match status" value="1"/>
</dbReference>
<evidence type="ECO:0000259" key="6">
    <source>
        <dbReference type="PROSITE" id="PS51685"/>
    </source>
</evidence>